<evidence type="ECO:0000259" key="1">
    <source>
        <dbReference type="Pfam" id="PF03372"/>
    </source>
</evidence>
<dbReference type="InterPro" id="IPR036691">
    <property type="entry name" value="Endo/exonu/phosph_ase_sf"/>
</dbReference>
<dbReference type="Pfam" id="PF03372">
    <property type="entry name" value="Exo_endo_phos"/>
    <property type="match status" value="1"/>
</dbReference>
<protein>
    <recommendedName>
        <fullName evidence="1">Endonuclease/exonuclease/phosphatase domain-containing protein</fullName>
    </recommendedName>
</protein>
<dbReference type="InterPro" id="IPR027124">
    <property type="entry name" value="Swc5/CFDP1/2"/>
</dbReference>
<reference evidence="2" key="1">
    <citation type="submission" date="2023-03" db="EMBL/GenBank/DDBJ databases">
        <title>Chromosome-level genomes of two armyworms, Mythimna separata and Mythimna loreyi, provide insights into the biosynthesis and reception of sex pheromones.</title>
        <authorList>
            <person name="Zhao H."/>
        </authorList>
    </citation>
    <scope>NUCLEOTIDE SEQUENCE</scope>
    <source>
        <strain evidence="2">BeijingLab</strain>
        <tissue evidence="2">Pupa</tissue>
    </source>
</reference>
<dbReference type="InterPro" id="IPR005135">
    <property type="entry name" value="Endo/exonuclease/phosphatase"/>
</dbReference>
<dbReference type="AlphaFoldDB" id="A0AAD7YB42"/>
<dbReference type="PANTHER" id="PTHR23227">
    <property type="entry name" value="BUCENTAUR RELATED"/>
    <property type="match status" value="1"/>
</dbReference>
<name>A0AAD7YB42_MYTSE</name>
<accession>A0AAD7YB42</accession>
<gene>
    <name evidence="2" type="ORF">PYW07_008876</name>
</gene>
<dbReference type="Proteomes" id="UP001231518">
    <property type="component" value="Chromosome 22"/>
</dbReference>
<dbReference type="PANTHER" id="PTHR23227:SF67">
    <property type="entry name" value="CRANIOFACIAL DEVELOPMENT PROTEIN 2-LIKE"/>
    <property type="match status" value="1"/>
</dbReference>
<feature type="domain" description="Endonuclease/exonuclease/phosphatase" evidence="1">
    <location>
        <begin position="4"/>
        <end position="243"/>
    </location>
</feature>
<comment type="caution">
    <text evidence="2">The sequence shown here is derived from an EMBL/GenBank/DDBJ whole genome shotgun (WGS) entry which is preliminary data.</text>
</comment>
<dbReference type="Gene3D" id="3.60.10.10">
    <property type="entry name" value="Endonuclease/exonuclease/phosphatase"/>
    <property type="match status" value="1"/>
</dbReference>
<dbReference type="CDD" id="cd09076">
    <property type="entry name" value="L1-EN"/>
    <property type="match status" value="1"/>
</dbReference>
<evidence type="ECO:0000313" key="2">
    <source>
        <dbReference type="EMBL" id="KAJ8709050.1"/>
    </source>
</evidence>
<organism evidence="2 3">
    <name type="scientific">Mythimna separata</name>
    <name type="common">Oriental armyworm</name>
    <name type="synonym">Pseudaletia separata</name>
    <dbReference type="NCBI Taxonomy" id="271217"/>
    <lineage>
        <taxon>Eukaryota</taxon>
        <taxon>Metazoa</taxon>
        <taxon>Ecdysozoa</taxon>
        <taxon>Arthropoda</taxon>
        <taxon>Hexapoda</taxon>
        <taxon>Insecta</taxon>
        <taxon>Pterygota</taxon>
        <taxon>Neoptera</taxon>
        <taxon>Endopterygota</taxon>
        <taxon>Lepidoptera</taxon>
        <taxon>Glossata</taxon>
        <taxon>Ditrysia</taxon>
        <taxon>Noctuoidea</taxon>
        <taxon>Noctuidae</taxon>
        <taxon>Noctuinae</taxon>
        <taxon>Hadenini</taxon>
        <taxon>Mythimna</taxon>
    </lineage>
</organism>
<sequence>MDIITYNVRTLSKSEHLSALENCLKKYKNYVVGISEVRRMGKNRIESKSKNSVLYYFGKTKGLYGVGFLVPKTLDNNVLDFRGYTDRVAVLKLSITDEKSLMIIQVYAPTSKHSESEVSKFYDTLTQAYEENHSTFNIVMGDFNAKIGENINSYSENRDVLGPYGLGERNKRGDKLIQFANRQNLSIMNSFFYKKPQYRWTWKSNVRRYNTKNEIDYILCCNNSKHLLKKFRIITNMKFSSDHRPVHGQFSLGKIKKKNEPNFFV</sequence>
<proteinExistence type="predicted"/>
<evidence type="ECO:0000313" key="3">
    <source>
        <dbReference type="Proteomes" id="UP001231518"/>
    </source>
</evidence>
<dbReference type="GO" id="GO:0003824">
    <property type="term" value="F:catalytic activity"/>
    <property type="evidence" value="ECO:0007669"/>
    <property type="project" value="InterPro"/>
</dbReference>
<dbReference type="SUPFAM" id="SSF56219">
    <property type="entry name" value="DNase I-like"/>
    <property type="match status" value="1"/>
</dbReference>
<dbReference type="EMBL" id="JARGEI010000024">
    <property type="protein sequence ID" value="KAJ8709050.1"/>
    <property type="molecule type" value="Genomic_DNA"/>
</dbReference>
<keyword evidence="3" id="KW-1185">Reference proteome</keyword>